<feature type="chain" id="PRO_5037415540" description="Glycoside hydrolase family 5 domain-containing protein" evidence="5">
    <location>
        <begin position="26"/>
        <end position="504"/>
    </location>
</feature>
<dbReference type="GO" id="GO:0008422">
    <property type="term" value="F:beta-glucosidase activity"/>
    <property type="evidence" value="ECO:0007669"/>
    <property type="project" value="TreeGrafter"/>
</dbReference>
<proteinExistence type="inferred from homology"/>
<dbReference type="InterPro" id="IPR017853">
    <property type="entry name" value="GH"/>
</dbReference>
<reference evidence="7" key="1">
    <citation type="journal article" date="2014" name="Int. J. Syst. Evol. Microbiol.">
        <title>Complete genome sequence of Corynebacterium casei LMG S-19264T (=DSM 44701T), isolated from a smear-ripened cheese.</title>
        <authorList>
            <consortium name="US DOE Joint Genome Institute (JGI-PGF)"/>
            <person name="Walter F."/>
            <person name="Albersmeier A."/>
            <person name="Kalinowski J."/>
            <person name="Ruckert C."/>
        </authorList>
    </citation>
    <scope>NUCLEOTIDE SEQUENCE</scope>
    <source>
        <strain evidence="7">KCTC 32296</strain>
    </source>
</reference>
<dbReference type="PROSITE" id="PS00659">
    <property type="entry name" value="GLYCOSYL_HYDROL_F5"/>
    <property type="match status" value="1"/>
</dbReference>
<evidence type="ECO:0000313" key="8">
    <source>
        <dbReference type="Proteomes" id="UP000662572"/>
    </source>
</evidence>
<dbReference type="RefSeq" id="WP_189488099.1">
    <property type="nucleotide sequence ID" value="NZ_BMZB01000005.1"/>
</dbReference>
<dbReference type="AlphaFoldDB" id="A0A918QEM6"/>
<sequence length="504" mass="55037">MFKFKTLSGLLVMLCALLAPVIAMAQPTSFTAEAQTQTMRRGVNIIGYDPIWSDPAKARFQQKHFKIIKDGGFDAVRVNLHAFGHMDGNNRLKPAYLKTLDGVVKGALDAGLTVILDQHNFNECAKDVPACRVKLKAFWTQISEVYKDAPPQVVFEILNEPNMAVDAAWNDMVAENLAIIRATNPTRNVIIGPQSWNSLDQLPNLKLPQDDRHIIVTFHYYTPMEFTHQGASWAPAFTQLGVRWGTKGDRDQLEANFDKVAAWSKANNRPILLGEFGAYDKADMASRVAYTAAVARAAEARGFAWAYWQFDSDFVVYDVPADSWNAPIHGALIPEKASASAAVPAKEEDDILKYLINSPKVSGWAVYGEGQTHALRQDKSSVVKSALRVTVPAARPNPWDIGAAVALNGNINKGDKLVFAVMARLDSAEPTAKAQITAIIQQNEAPYTGIVSGQITLTPQWETLSFAGIAPADYPAGKANVSLHLGHIKGGVELGPVYVLNMGQ</sequence>
<gene>
    <name evidence="7" type="ORF">GCM10011273_30220</name>
</gene>
<keyword evidence="1 5" id="KW-0732">Signal</keyword>
<feature type="domain" description="Glycoside hydrolase family 5" evidence="6">
    <location>
        <begin position="42"/>
        <end position="311"/>
    </location>
</feature>
<dbReference type="SUPFAM" id="SSF51445">
    <property type="entry name" value="(Trans)glycosidases"/>
    <property type="match status" value="1"/>
</dbReference>
<dbReference type="PANTHER" id="PTHR31297">
    <property type="entry name" value="GLUCAN ENDO-1,6-BETA-GLUCOSIDASE B"/>
    <property type="match status" value="1"/>
</dbReference>
<comment type="caution">
    <text evidence="7">The sequence shown here is derived from an EMBL/GenBank/DDBJ whole genome shotgun (WGS) entry which is preliminary data.</text>
</comment>
<accession>A0A918QEM6</accession>
<dbReference type="SUPFAM" id="SSF49785">
    <property type="entry name" value="Galactose-binding domain-like"/>
    <property type="match status" value="1"/>
</dbReference>
<feature type="signal peptide" evidence="5">
    <location>
        <begin position="1"/>
        <end position="25"/>
    </location>
</feature>
<keyword evidence="8" id="KW-1185">Reference proteome</keyword>
<dbReference type="GO" id="GO:0009986">
    <property type="term" value="C:cell surface"/>
    <property type="evidence" value="ECO:0007669"/>
    <property type="project" value="TreeGrafter"/>
</dbReference>
<dbReference type="InterPro" id="IPR008979">
    <property type="entry name" value="Galactose-bd-like_sf"/>
</dbReference>
<keyword evidence="2 4" id="KW-0378">Hydrolase</keyword>
<evidence type="ECO:0000256" key="1">
    <source>
        <dbReference type="ARBA" id="ARBA00022729"/>
    </source>
</evidence>
<dbReference type="Gene3D" id="2.60.120.260">
    <property type="entry name" value="Galactose-binding domain-like"/>
    <property type="match status" value="1"/>
</dbReference>
<dbReference type="Gene3D" id="3.20.20.80">
    <property type="entry name" value="Glycosidases"/>
    <property type="match status" value="1"/>
</dbReference>
<dbReference type="PANTHER" id="PTHR31297:SF17">
    <property type="entry name" value="ENDOGLUCANASE"/>
    <property type="match status" value="1"/>
</dbReference>
<keyword evidence="3 4" id="KW-0326">Glycosidase</keyword>
<name>A0A918QEM6_9CAUL</name>
<organism evidence="7 8">
    <name type="scientific">Asticcacaulis endophyticus</name>
    <dbReference type="NCBI Taxonomy" id="1395890"/>
    <lineage>
        <taxon>Bacteria</taxon>
        <taxon>Pseudomonadati</taxon>
        <taxon>Pseudomonadota</taxon>
        <taxon>Alphaproteobacteria</taxon>
        <taxon>Caulobacterales</taxon>
        <taxon>Caulobacteraceae</taxon>
        <taxon>Asticcacaulis</taxon>
    </lineage>
</organism>
<reference evidence="7" key="2">
    <citation type="submission" date="2020-09" db="EMBL/GenBank/DDBJ databases">
        <authorList>
            <person name="Sun Q."/>
            <person name="Kim S."/>
        </authorList>
    </citation>
    <scope>NUCLEOTIDE SEQUENCE</scope>
    <source>
        <strain evidence="7">KCTC 32296</strain>
    </source>
</reference>
<dbReference type="InterPro" id="IPR050386">
    <property type="entry name" value="Glycosyl_hydrolase_5"/>
</dbReference>
<protein>
    <recommendedName>
        <fullName evidence="6">Glycoside hydrolase family 5 domain-containing protein</fullName>
    </recommendedName>
</protein>
<evidence type="ECO:0000256" key="2">
    <source>
        <dbReference type="ARBA" id="ARBA00022801"/>
    </source>
</evidence>
<evidence type="ECO:0000256" key="3">
    <source>
        <dbReference type="ARBA" id="ARBA00023295"/>
    </source>
</evidence>
<dbReference type="EMBL" id="BMZB01000005">
    <property type="protein sequence ID" value="GGZ41537.1"/>
    <property type="molecule type" value="Genomic_DNA"/>
</dbReference>
<dbReference type="Pfam" id="PF00150">
    <property type="entry name" value="Cellulase"/>
    <property type="match status" value="1"/>
</dbReference>
<evidence type="ECO:0000259" key="6">
    <source>
        <dbReference type="Pfam" id="PF00150"/>
    </source>
</evidence>
<dbReference type="InterPro" id="IPR001547">
    <property type="entry name" value="Glyco_hydro_5"/>
</dbReference>
<dbReference type="Proteomes" id="UP000662572">
    <property type="component" value="Unassembled WGS sequence"/>
</dbReference>
<dbReference type="GO" id="GO:0005576">
    <property type="term" value="C:extracellular region"/>
    <property type="evidence" value="ECO:0007669"/>
    <property type="project" value="TreeGrafter"/>
</dbReference>
<comment type="similarity">
    <text evidence="4">Belongs to the glycosyl hydrolase 5 (cellulase A) family.</text>
</comment>
<dbReference type="GO" id="GO:0009251">
    <property type="term" value="P:glucan catabolic process"/>
    <property type="evidence" value="ECO:0007669"/>
    <property type="project" value="TreeGrafter"/>
</dbReference>
<evidence type="ECO:0000256" key="4">
    <source>
        <dbReference type="RuleBase" id="RU361153"/>
    </source>
</evidence>
<evidence type="ECO:0000313" key="7">
    <source>
        <dbReference type="EMBL" id="GGZ41537.1"/>
    </source>
</evidence>
<evidence type="ECO:0000256" key="5">
    <source>
        <dbReference type="SAM" id="SignalP"/>
    </source>
</evidence>
<dbReference type="InterPro" id="IPR018087">
    <property type="entry name" value="Glyco_hydro_5_CS"/>
</dbReference>